<organism evidence="1 2">
    <name type="scientific">Scortum barcoo</name>
    <name type="common">barcoo grunter</name>
    <dbReference type="NCBI Taxonomy" id="214431"/>
    <lineage>
        <taxon>Eukaryota</taxon>
        <taxon>Metazoa</taxon>
        <taxon>Chordata</taxon>
        <taxon>Craniata</taxon>
        <taxon>Vertebrata</taxon>
        <taxon>Euteleostomi</taxon>
        <taxon>Actinopterygii</taxon>
        <taxon>Neopterygii</taxon>
        <taxon>Teleostei</taxon>
        <taxon>Neoteleostei</taxon>
        <taxon>Acanthomorphata</taxon>
        <taxon>Eupercaria</taxon>
        <taxon>Centrarchiformes</taxon>
        <taxon>Terapontoidei</taxon>
        <taxon>Terapontidae</taxon>
        <taxon>Scortum</taxon>
    </lineage>
</organism>
<protein>
    <submittedName>
        <fullName evidence="1">Uncharacterized protein</fullName>
    </submittedName>
</protein>
<gene>
    <name evidence="1" type="ORF">L3Q82_005028</name>
</gene>
<proteinExistence type="predicted"/>
<sequence length="371" mass="42263">MADVEQMFHNFIVKEEHRDYLRFLWFQNHDLDGDIAEFRMRVHVFGNCPSPAVAIYGLKRTAIEGEEEYGSDARMFVEHHFYVDDGLKSFSSETEAIDVLHRTRKMLAQSNIRLHKISSNSSIITSAFPDEDLATGLQGLDLGQNTPSMQRTLGLGWDLSTDLLMFQVTTSDKPFTKRGVLSVINSLFDPLGVAVPVSIEGRAILRDISSYVCDWDEQLPKQRQDVWERWKDSLKHLQQLSIPRMYTSIPSSAAQRKEIIVFCDASIKAVGAVAYLKLTNADGYSEVGFLFGRARLAPKPDTTIPRLELCAAVLAVEVAELVQEELNIDVDEVSFFTDSKVVLGYIFNEKRRFYVYVHNRVERIRRSTQAR</sequence>
<dbReference type="EMBL" id="CM041552">
    <property type="protein sequence ID" value="KAI3353806.1"/>
    <property type="molecule type" value="Genomic_DNA"/>
</dbReference>
<name>A0ACB8VE64_9TELE</name>
<evidence type="ECO:0000313" key="1">
    <source>
        <dbReference type="EMBL" id="KAI3353806.1"/>
    </source>
</evidence>
<keyword evidence="2" id="KW-1185">Reference proteome</keyword>
<accession>A0ACB8VE64</accession>
<comment type="caution">
    <text evidence="1">The sequence shown here is derived from an EMBL/GenBank/DDBJ whole genome shotgun (WGS) entry which is preliminary data.</text>
</comment>
<reference evidence="1" key="1">
    <citation type="submission" date="2022-04" db="EMBL/GenBank/DDBJ databases">
        <title>Jade perch genome.</title>
        <authorList>
            <person name="Chao B."/>
        </authorList>
    </citation>
    <scope>NUCLEOTIDE SEQUENCE</scope>
    <source>
        <strain evidence="1">CB-2022</strain>
    </source>
</reference>
<dbReference type="Proteomes" id="UP000831701">
    <property type="component" value="Chromosome 22"/>
</dbReference>
<evidence type="ECO:0000313" key="2">
    <source>
        <dbReference type="Proteomes" id="UP000831701"/>
    </source>
</evidence>